<gene>
    <name evidence="1" type="ORF">PanWU01x14_302880</name>
</gene>
<organism evidence="1 2">
    <name type="scientific">Parasponia andersonii</name>
    <name type="common">Sponia andersonii</name>
    <dbReference type="NCBI Taxonomy" id="3476"/>
    <lineage>
        <taxon>Eukaryota</taxon>
        <taxon>Viridiplantae</taxon>
        <taxon>Streptophyta</taxon>
        <taxon>Embryophyta</taxon>
        <taxon>Tracheophyta</taxon>
        <taxon>Spermatophyta</taxon>
        <taxon>Magnoliopsida</taxon>
        <taxon>eudicotyledons</taxon>
        <taxon>Gunneridae</taxon>
        <taxon>Pentapetalae</taxon>
        <taxon>rosids</taxon>
        <taxon>fabids</taxon>
        <taxon>Rosales</taxon>
        <taxon>Cannabaceae</taxon>
        <taxon>Parasponia</taxon>
    </lineage>
</organism>
<dbReference type="AlphaFoldDB" id="A0A2P5ATF9"/>
<reference evidence="2" key="1">
    <citation type="submission" date="2016-06" db="EMBL/GenBank/DDBJ databases">
        <title>Parallel loss of symbiosis genes in relatives of nitrogen-fixing non-legume Parasponia.</title>
        <authorList>
            <person name="Van Velzen R."/>
            <person name="Holmer R."/>
            <person name="Bu F."/>
            <person name="Rutten L."/>
            <person name="Van Zeijl A."/>
            <person name="Liu W."/>
            <person name="Santuari L."/>
            <person name="Cao Q."/>
            <person name="Sharma T."/>
            <person name="Shen D."/>
            <person name="Roswanjaya Y."/>
            <person name="Wardhani T."/>
            <person name="Kalhor M.S."/>
            <person name="Jansen J."/>
            <person name="Van den Hoogen J."/>
            <person name="Gungor B."/>
            <person name="Hartog M."/>
            <person name="Hontelez J."/>
            <person name="Verver J."/>
            <person name="Yang W.-C."/>
            <person name="Schijlen E."/>
            <person name="Repin R."/>
            <person name="Schilthuizen M."/>
            <person name="Schranz E."/>
            <person name="Heidstra R."/>
            <person name="Miyata K."/>
            <person name="Fedorova E."/>
            <person name="Kohlen W."/>
            <person name="Bisseling T."/>
            <person name="Smit S."/>
            <person name="Geurts R."/>
        </authorList>
    </citation>
    <scope>NUCLEOTIDE SEQUENCE [LARGE SCALE GENOMIC DNA]</scope>
    <source>
        <strain evidence="2">cv. WU1-14</strain>
    </source>
</reference>
<name>A0A2P5ATF9_PARAD</name>
<sequence length="90" mass="10628">MLDNLINTSKDMEILCKSEIIDNLMDIEDATIFFNRIFNDTNMLHFYYLPLVDEKRRNLVVPVPFSNLFDFTSNLRYTKSPRSVFTQLNG</sequence>
<proteinExistence type="predicted"/>
<accession>A0A2P5ATF9</accession>
<comment type="caution">
    <text evidence="1">The sequence shown here is derived from an EMBL/GenBank/DDBJ whole genome shotgun (WGS) entry which is preliminary data.</text>
</comment>
<evidence type="ECO:0000313" key="2">
    <source>
        <dbReference type="Proteomes" id="UP000237105"/>
    </source>
</evidence>
<dbReference type="OrthoDB" id="1001983at2759"/>
<dbReference type="InterPro" id="IPR004158">
    <property type="entry name" value="DUF247_pln"/>
</dbReference>
<dbReference type="EMBL" id="JXTB01000456">
    <property type="protein sequence ID" value="PON39781.1"/>
    <property type="molecule type" value="Genomic_DNA"/>
</dbReference>
<dbReference type="Proteomes" id="UP000237105">
    <property type="component" value="Unassembled WGS sequence"/>
</dbReference>
<keyword evidence="2" id="KW-1185">Reference proteome</keyword>
<dbReference type="Pfam" id="PF03140">
    <property type="entry name" value="DUF247"/>
    <property type="match status" value="1"/>
</dbReference>
<evidence type="ECO:0000313" key="1">
    <source>
        <dbReference type="EMBL" id="PON39781.1"/>
    </source>
</evidence>
<protein>
    <submittedName>
        <fullName evidence="1">Uncharacterized protein</fullName>
    </submittedName>
</protein>